<evidence type="ECO:0000313" key="2">
    <source>
        <dbReference type="Proteomes" id="UP000828390"/>
    </source>
</evidence>
<protein>
    <submittedName>
        <fullName evidence="1">Uncharacterized protein</fullName>
    </submittedName>
</protein>
<dbReference type="Proteomes" id="UP000828390">
    <property type="component" value="Unassembled WGS sequence"/>
</dbReference>
<evidence type="ECO:0000313" key="1">
    <source>
        <dbReference type="EMBL" id="KAH3747389.1"/>
    </source>
</evidence>
<organism evidence="1 2">
    <name type="scientific">Dreissena polymorpha</name>
    <name type="common">Zebra mussel</name>
    <name type="synonym">Mytilus polymorpha</name>
    <dbReference type="NCBI Taxonomy" id="45954"/>
    <lineage>
        <taxon>Eukaryota</taxon>
        <taxon>Metazoa</taxon>
        <taxon>Spiralia</taxon>
        <taxon>Lophotrochozoa</taxon>
        <taxon>Mollusca</taxon>
        <taxon>Bivalvia</taxon>
        <taxon>Autobranchia</taxon>
        <taxon>Heteroconchia</taxon>
        <taxon>Euheterodonta</taxon>
        <taxon>Imparidentia</taxon>
        <taxon>Neoheterodontei</taxon>
        <taxon>Myida</taxon>
        <taxon>Dreissenoidea</taxon>
        <taxon>Dreissenidae</taxon>
        <taxon>Dreissena</taxon>
    </lineage>
</organism>
<accession>A0A9D4DDK3</accession>
<gene>
    <name evidence="1" type="ORF">DPMN_181814</name>
</gene>
<reference evidence="1" key="2">
    <citation type="submission" date="2020-11" db="EMBL/GenBank/DDBJ databases">
        <authorList>
            <person name="McCartney M.A."/>
            <person name="Auch B."/>
            <person name="Kono T."/>
            <person name="Mallez S."/>
            <person name="Becker A."/>
            <person name="Gohl D.M."/>
            <person name="Silverstein K.A.T."/>
            <person name="Koren S."/>
            <person name="Bechman K.B."/>
            <person name="Herman A."/>
            <person name="Abrahante J.E."/>
            <person name="Garbe J."/>
        </authorList>
    </citation>
    <scope>NUCLEOTIDE SEQUENCE</scope>
    <source>
        <strain evidence="1">Duluth1</strain>
        <tissue evidence="1">Whole animal</tissue>
    </source>
</reference>
<reference evidence="1" key="1">
    <citation type="journal article" date="2019" name="bioRxiv">
        <title>The Genome of the Zebra Mussel, Dreissena polymorpha: A Resource for Invasive Species Research.</title>
        <authorList>
            <person name="McCartney M.A."/>
            <person name="Auch B."/>
            <person name="Kono T."/>
            <person name="Mallez S."/>
            <person name="Zhang Y."/>
            <person name="Obille A."/>
            <person name="Becker A."/>
            <person name="Abrahante J.E."/>
            <person name="Garbe J."/>
            <person name="Badalamenti J.P."/>
            <person name="Herman A."/>
            <person name="Mangelson H."/>
            <person name="Liachko I."/>
            <person name="Sullivan S."/>
            <person name="Sone E.D."/>
            <person name="Koren S."/>
            <person name="Silverstein K.A.T."/>
            <person name="Beckman K.B."/>
            <person name="Gohl D.M."/>
        </authorList>
    </citation>
    <scope>NUCLEOTIDE SEQUENCE</scope>
    <source>
        <strain evidence="1">Duluth1</strain>
        <tissue evidence="1">Whole animal</tissue>
    </source>
</reference>
<name>A0A9D4DDK3_DREPO</name>
<dbReference type="AlphaFoldDB" id="A0A9D4DDK3"/>
<sequence>MSGCTIYLVNIFIKEGLRLTCNEEDFKQEMNDFMEDVYKGHKWDFSEWQSRLATNTSHPDDNSEWLKREETKNFHDQFALNKKLVYQVHICEKQLRERLSRGLKIGDCSVTEIRSAAVCTGC</sequence>
<comment type="caution">
    <text evidence="1">The sequence shown here is derived from an EMBL/GenBank/DDBJ whole genome shotgun (WGS) entry which is preliminary data.</text>
</comment>
<keyword evidence="2" id="KW-1185">Reference proteome</keyword>
<dbReference type="EMBL" id="JAIWYP010000010">
    <property type="protein sequence ID" value="KAH3747389.1"/>
    <property type="molecule type" value="Genomic_DNA"/>
</dbReference>
<proteinExistence type="predicted"/>